<dbReference type="Proteomes" id="UP001060085">
    <property type="component" value="Linkage Group LG01"/>
</dbReference>
<sequence>MNIQEKFQTISLLSKASLSKYAEKGFRYIHYGLIQVAVKPLVHIGVDAPVYLALRDKRLKRYKPSLLAMIQTNICNGPIYFNCAPNYSVSLTDPLIMNSLVLDIHMQGDEFEKLTEQFVVMYRVYYRLLSSQLNPRFKLVPTSRDETVLLHIDAEQSKTFTPKRLKWHEITIPDEFQIENPHPCPDIERKEISQIIEEPNGNVLIRFNSMREHGSSSIPMEPSRHSFAHPSRQSYAESSEQPFRIPNTIHVHHTAPIPEVSTSPPLSPTASQMKEYFLVKQGFKDTDFCKISHINVHTNLAKKWKLSDGNIITQIHPPLQSLRLDTPEGELIASPFKKGKDSNDSINMEDIRKIYHQNNYSNQILHTIATQVDSLSSEIKSIPKTNTSRFPASYSAPHFQPSSFSKTQEAQLIRPSSSSVSPPSPLLHKISQTLDKINSNLPTSSHINTIDQENLDNSSSFSDASNRELKEKLHISLIHDDSSSDHHPEDFQDFSSTDEDQKELIFDIIQDLPPEAQKKQLEKLKALILREESSSARLIEPFSISKMFDKYPNLNPPIRQNGTMGLQAEIRSLKAQVKELKERVFSVETKNLELDTQIAVLHSQNSKGKEIIPDSSIPDFTLAEIPMPELRVPWIFCWSYKISQLYPKEFPMSLIREFKIKWWTSYSVELCSQEAVLKFVQSTQQIQRSIQHLTKSAGPSRVVQTPATPVKASAPPTPLKPEKLESSCSTITPDDADEAAQFQEWLRFKAVQQQFKQSKSHSPPSSQDSSTEPLGTDPIGGQDPFDF</sequence>
<reference evidence="2" key="1">
    <citation type="journal article" date="2023" name="Nat. Plants">
        <title>Single-cell RNA sequencing provides a high-resolution roadmap for understanding the multicellular compartmentation of specialized metabolism.</title>
        <authorList>
            <person name="Sun S."/>
            <person name="Shen X."/>
            <person name="Li Y."/>
            <person name="Li Y."/>
            <person name="Wang S."/>
            <person name="Li R."/>
            <person name="Zhang H."/>
            <person name="Shen G."/>
            <person name="Guo B."/>
            <person name="Wei J."/>
            <person name="Xu J."/>
            <person name="St-Pierre B."/>
            <person name="Chen S."/>
            <person name="Sun C."/>
        </authorList>
    </citation>
    <scope>NUCLEOTIDE SEQUENCE [LARGE SCALE GENOMIC DNA]</scope>
</reference>
<comment type="caution">
    <text evidence="1">The sequence shown here is derived from an EMBL/GenBank/DDBJ whole genome shotgun (WGS) entry which is preliminary data.</text>
</comment>
<organism evidence="1 2">
    <name type="scientific">Catharanthus roseus</name>
    <name type="common">Madagascar periwinkle</name>
    <name type="synonym">Vinca rosea</name>
    <dbReference type="NCBI Taxonomy" id="4058"/>
    <lineage>
        <taxon>Eukaryota</taxon>
        <taxon>Viridiplantae</taxon>
        <taxon>Streptophyta</taxon>
        <taxon>Embryophyta</taxon>
        <taxon>Tracheophyta</taxon>
        <taxon>Spermatophyta</taxon>
        <taxon>Magnoliopsida</taxon>
        <taxon>eudicotyledons</taxon>
        <taxon>Gunneridae</taxon>
        <taxon>Pentapetalae</taxon>
        <taxon>asterids</taxon>
        <taxon>lamiids</taxon>
        <taxon>Gentianales</taxon>
        <taxon>Apocynaceae</taxon>
        <taxon>Rauvolfioideae</taxon>
        <taxon>Vinceae</taxon>
        <taxon>Catharanthinae</taxon>
        <taxon>Catharanthus</taxon>
    </lineage>
</organism>
<accession>A0ACC0CFH7</accession>
<proteinExistence type="predicted"/>
<protein>
    <submittedName>
        <fullName evidence="1">Uncharacterized protein</fullName>
    </submittedName>
</protein>
<evidence type="ECO:0000313" key="1">
    <source>
        <dbReference type="EMBL" id="KAI5683612.1"/>
    </source>
</evidence>
<dbReference type="EMBL" id="CM044701">
    <property type="protein sequence ID" value="KAI5683612.1"/>
    <property type="molecule type" value="Genomic_DNA"/>
</dbReference>
<gene>
    <name evidence="1" type="ORF">M9H77_04840</name>
</gene>
<evidence type="ECO:0000313" key="2">
    <source>
        <dbReference type="Proteomes" id="UP001060085"/>
    </source>
</evidence>
<name>A0ACC0CFH7_CATRO</name>
<keyword evidence="2" id="KW-1185">Reference proteome</keyword>